<dbReference type="EC" id="2.4.2.31" evidence="9"/>
<keyword evidence="9" id="KW-0521">NADP</keyword>
<dbReference type="GO" id="GO:0106274">
    <property type="term" value="F:NAD+-protein-arginine ADP-ribosyltransferase activity"/>
    <property type="evidence" value="ECO:0007669"/>
    <property type="project" value="UniProtKB-EC"/>
</dbReference>
<organism evidence="11 12">
    <name type="scientific">Rotaria sordida</name>
    <dbReference type="NCBI Taxonomy" id="392033"/>
    <lineage>
        <taxon>Eukaryota</taxon>
        <taxon>Metazoa</taxon>
        <taxon>Spiralia</taxon>
        <taxon>Gnathifera</taxon>
        <taxon>Rotifera</taxon>
        <taxon>Eurotatoria</taxon>
        <taxon>Bdelloidea</taxon>
        <taxon>Philodinida</taxon>
        <taxon>Philodinidae</taxon>
        <taxon>Rotaria</taxon>
    </lineage>
</organism>
<dbReference type="Gene3D" id="3.80.10.10">
    <property type="entry name" value="Ribonuclease Inhibitor"/>
    <property type="match status" value="3"/>
</dbReference>
<dbReference type="PANTHER" id="PTHR24113:SF12">
    <property type="entry name" value="RAN GTPASE-ACTIVATING PROTEIN 1"/>
    <property type="match status" value="1"/>
</dbReference>
<reference evidence="11" key="1">
    <citation type="submission" date="2021-02" db="EMBL/GenBank/DDBJ databases">
        <authorList>
            <person name="Nowell W R."/>
        </authorList>
    </citation>
    <scope>NUCLEOTIDE SEQUENCE</scope>
</reference>
<evidence type="ECO:0000256" key="10">
    <source>
        <dbReference type="SAM" id="MobiDB-lite"/>
    </source>
</evidence>
<keyword evidence="2" id="KW-0343">GTPase activation</keyword>
<dbReference type="Gene3D" id="3.90.176.10">
    <property type="entry name" value="Toxin ADP-ribosyltransferase, Chain A, domain 1"/>
    <property type="match status" value="1"/>
</dbReference>
<evidence type="ECO:0000256" key="3">
    <source>
        <dbReference type="ARBA" id="ARBA00022614"/>
    </source>
</evidence>
<evidence type="ECO:0000256" key="1">
    <source>
        <dbReference type="ARBA" id="ARBA00009558"/>
    </source>
</evidence>
<evidence type="ECO:0000256" key="9">
    <source>
        <dbReference type="RuleBase" id="RU361228"/>
    </source>
</evidence>
<keyword evidence="7" id="KW-0677">Repeat</keyword>
<dbReference type="InterPro" id="IPR000768">
    <property type="entry name" value="ART"/>
</dbReference>
<dbReference type="Proteomes" id="UP000663854">
    <property type="component" value="Unassembled WGS sequence"/>
</dbReference>
<dbReference type="InterPro" id="IPR032675">
    <property type="entry name" value="LRR_dom_sf"/>
</dbReference>
<dbReference type="GO" id="GO:0005634">
    <property type="term" value="C:nucleus"/>
    <property type="evidence" value="ECO:0007669"/>
    <property type="project" value="TreeGrafter"/>
</dbReference>
<keyword evidence="3" id="KW-0433">Leucine-rich repeat</keyword>
<dbReference type="InterPro" id="IPR027038">
    <property type="entry name" value="RanGap"/>
</dbReference>
<keyword evidence="4 9" id="KW-0328">Glycosyltransferase</keyword>
<dbReference type="InterPro" id="IPR001611">
    <property type="entry name" value="Leu-rich_rpt"/>
</dbReference>
<comment type="caution">
    <text evidence="11">The sequence shown here is derived from an EMBL/GenBank/DDBJ whole genome shotgun (WGS) entry which is preliminary data.</text>
</comment>
<evidence type="ECO:0000256" key="6">
    <source>
        <dbReference type="ARBA" id="ARBA00022695"/>
    </source>
</evidence>
<evidence type="ECO:0000256" key="5">
    <source>
        <dbReference type="ARBA" id="ARBA00022679"/>
    </source>
</evidence>
<dbReference type="EMBL" id="CAJNOH010000140">
    <property type="protein sequence ID" value="CAF0900844.1"/>
    <property type="molecule type" value="Genomic_DNA"/>
</dbReference>
<dbReference type="GO" id="GO:0016779">
    <property type="term" value="F:nucleotidyltransferase activity"/>
    <property type="evidence" value="ECO:0007669"/>
    <property type="project" value="UniProtKB-KW"/>
</dbReference>
<dbReference type="AlphaFoldDB" id="A0A813ZKK8"/>
<dbReference type="SUPFAM" id="SSF56399">
    <property type="entry name" value="ADP-ribosylation"/>
    <property type="match status" value="1"/>
</dbReference>
<feature type="region of interest" description="Disordered" evidence="10">
    <location>
        <begin position="250"/>
        <end position="283"/>
    </location>
</feature>
<keyword evidence="9" id="KW-0520">NAD</keyword>
<dbReference type="Pfam" id="PF01129">
    <property type="entry name" value="ART"/>
    <property type="match status" value="1"/>
</dbReference>
<keyword evidence="6" id="KW-0548">Nucleotidyltransferase</keyword>
<protein>
    <recommendedName>
        <fullName evidence="9">NAD(P)(+)--arginine ADP-ribosyltransferase</fullName>
        <ecNumber evidence="9">2.4.2.31</ecNumber>
    </recommendedName>
    <alternativeName>
        <fullName evidence="9">Mono(ADP-ribosyl)transferase</fullName>
    </alternativeName>
</protein>
<evidence type="ECO:0000256" key="8">
    <source>
        <dbReference type="ARBA" id="ARBA00047597"/>
    </source>
</evidence>
<dbReference type="GO" id="GO:0031267">
    <property type="term" value="F:small GTPase binding"/>
    <property type="evidence" value="ECO:0007669"/>
    <property type="project" value="TreeGrafter"/>
</dbReference>
<dbReference type="Pfam" id="PF13516">
    <property type="entry name" value="LRR_6"/>
    <property type="match status" value="10"/>
</dbReference>
<name>A0A813ZKK8_9BILA</name>
<evidence type="ECO:0000256" key="7">
    <source>
        <dbReference type="ARBA" id="ARBA00022737"/>
    </source>
</evidence>
<evidence type="ECO:0000256" key="2">
    <source>
        <dbReference type="ARBA" id="ARBA00022468"/>
    </source>
</evidence>
<dbReference type="GO" id="GO:0005096">
    <property type="term" value="F:GTPase activator activity"/>
    <property type="evidence" value="ECO:0007669"/>
    <property type="project" value="UniProtKB-KW"/>
</dbReference>
<gene>
    <name evidence="11" type="ORF">PYM288_LOCUS9518</name>
</gene>
<dbReference type="PROSITE" id="PS51996">
    <property type="entry name" value="TR_MART"/>
    <property type="match status" value="1"/>
</dbReference>
<dbReference type="SMART" id="SM00368">
    <property type="entry name" value="LRR_RI"/>
    <property type="match status" value="10"/>
</dbReference>
<feature type="compositionally biased region" description="Polar residues" evidence="10">
    <location>
        <begin position="250"/>
        <end position="273"/>
    </location>
</feature>
<comment type="catalytic activity">
    <reaction evidence="8 9">
        <text>L-arginyl-[protein] + NAD(+) = N(omega)-(ADP-D-ribosyl)-L-arginyl-[protein] + nicotinamide + H(+)</text>
        <dbReference type="Rhea" id="RHEA:19149"/>
        <dbReference type="Rhea" id="RHEA-COMP:10532"/>
        <dbReference type="Rhea" id="RHEA-COMP:15087"/>
        <dbReference type="ChEBI" id="CHEBI:15378"/>
        <dbReference type="ChEBI" id="CHEBI:17154"/>
        <dbReference type="ChEBI" id="CHEBI:29965"/>
        <dbReference type="ChEBI" id="CHEBI:57540"/>
        <dbReference type="ChEBI" id="CHEBI:142554"/>
        <dbReference type="EC" id="2.4.2.31"/>
    </reaction>
</comment>
<keyword evidence="5 9" id="KW-0808">Transferase</keyword>
<evidence type="ECO:0000313" key="12">
    <source>
        <dbReference type="Proteomes" id="UP000663854"/>
    </source>
</evidence>
<dbReference type="GO" id="GO:0005829">
    <property type="term" value="C:cytosol"/>
    <property type="evidence" value="ECO:0007669"/>
    <property type="project" value="TreeGrafter"/>
</dbReference>
<dbReference type="GO" id="GO:0048471">
    <property type="term" value="C:perinuclear region of cytoplasm"/>
    <property type="evidence" value="ECO:0007669"/>
    <property type="project" value="TreeGrafter"/>
</dbReference>
<sequence length="629" mass="70356">MATAGDDNLAQRIRRVTDVAQEPHQYLLPICGYEKLPLVPLEIAIEELVNFLPNIQSFAYVAKQRCEEPADGLTQDESAAIMLYSMGWEPLDECLYFVLNSTLRSPDRRKLNPWLLYLRLFLNGLFRLPSITRTIYRGVKLNLSKSYIMGKTVVWWGFSSCTTSLNVLQSEQFLGKRGTRTMFHIECESGKDIRNHSFFPSEDEILLLAATQFKVIGCLDQGDLHIIQLKETQPPHPLLQPVSIVTLPNNQPSTMPTLSASKKTHTSPQSTVAASKPTPPVKNMTPSLVKVSAPTSSPPQYHNHELERIIADNKDSSELRLLSKKLTDEDMEIVAYYALRNNQTLLTLNLGQNHIGYKGAQYMADVLRHNKTLKDISLDENNIGDEGVKHLADALRNNQTLTKLDLTLNEIGENRAKYLAEALRDNKTLKNLKVSSNKIGGKGAQYLIEVSQQNQALKELNLQGNEIGDAGIRLVSNALRNNTTLTSLSLYSNQIGDQGIQHLANVLRDNATLLTLSLGENHIRDKGAQYMADVLQHNKTLEKIEVSRNHIGDEGVKHLADALRNNQTLAQLNLDYNEIGGNGAKYLAEALRNNKTLTYLNLRDNKIGDTGAQHLNALKLNNKHLAVYF</sequence>
<dbReference type="CDD" id="cd00116">
    <property type="entry name" value="LRR_RI"/>
    <property type="match status" value="1"/>
</dbReference>
<proteinExistence type="inferred from homology"/>
<comment type="similarity">
    <text evidence="1 9">Belongs to the Arg-specific ADP-ribosyltransferase family.</text>
</comment>
<dbReference type="PANTHER" id="PTHR24113">
    <property type="entry name" value="RAN GTPASE-ACTIVATING PROTEIN 1"/>
    <property type="match status" value="1"/>
</dbReference>
<evidence type="ECO:0000313" key="11">
    <source>
        <dbReference type="EMBL" id="CAF0900844.1"/>
    </source>
</evidence>
<accession>A0A813ZKK8</accession>
<evidence type="ECO:0000256" key="4">
    <source>
        <dbReference type="ARBA" id="ARBA00022676"/>
    </source>
</evidence>
<dbReference type="GO" id="GO:0006913">
    <property type="term" value="P:nucleocytoplasmic transport"/>
    <property type="evidence" value="ECO:0007669"/>
    <property type="project" value="TreeGrafter"/>
</dbReference>
<dbReference type="SUPFAM" id="SSF52047">
    <property type="entry name" value="RNI-like"/>
    <property type="match status" value="1"/>
</dbReference>